<comment type="similarity">
    <text evidence="6">Belongs to the cytochrome P450 family.</text>
</comment>
<keyword evidence="7" id="KW-0472">Membrane</keyword>
<keyword evidence="6" id="KW-0560">Oxidoreductase</keyword>
<name>G2YS56_BOTF4</name>
<keyword evidence="7" id="KW-1133">Transmembrane helix</keyword>
<keyword evidence="4" id="KW-0843">Virulence</keyword>
<reference evidence="9" key="1">
    <citation type="journal article" date="2011" name="PLoS Genet.">
        <title>Genomic analysis of the necrotrophic fungal pathogens Sclerotinia sclerotiorum and Botrytis cinerea.</title>
        <authorList>
            <person name="Amselem J."/>
            <person name="Cuomo C.A."/>
            <person name="van Kan J.A."/>
            <person name="Viaud M."/>
            <person name="Benito E.P."/>
            <person name="Couloux A."/>
            <person name="Coutinho P.M."/>
            <person name="de Vries R.P."/>
            <person name="Dyer P.S."/>
            <person name="Fillinger S."/>
            <person name="Fournier E."/>
            <person name="Gout L."/>
            <person name="Hahn M."/>
            <person name="Kohn L."/>
            <person name="Lapalu N."/>
            <person name="Plummer K.M."/>
            <person name="Pradier J.M."/>
            <person name="Quevillon E."/>
            <person name="Sharon A."/>
            <person name="Simon A."/>
            <person name="ten Have A."/>
            <person name="Tudzynski B."/>
            <person name="Tudzynski P."/>
            <person name="Wincker P."/>
            <person name="Andrew M."/>
            <person name="Anthouard V."/>
            <person name="Beever R.E."/>
            <person name="Beffa R."/>
            <person name="Benoit I."/>
            <person name="Bouzid O."/>
            <person name="Brault B."/>
            <person name="Chen Z."/>
            <person name="Choquer M."/>
            <person name="Collemare J."/>
            <person name="Cotton P."/>
            <person name="Danchin E.G."/>
            <person name="Da Silva C."/>
            <person name="Gautier A."/>
            <person name="Giraud C."/>
            <person name="Giraud T."/>
            <person name="Gonzalez C."/>
            <person name="Grossetete S."/>
            <person name="Guldener U."/>
            <person name="Henrissat B."/>
            <person name="Howlett B.J."/>
            <person name="Kodira C."/>
            <person name="Kretschmer M."/>
            <person name="Lappartient A."/>
            <person name="Leroch M."/>
            <person name="Levis C."/>
            <person name="Mauceli E."/>
            <person name="Neuveglise C."/>
            <person name="Oeser B."/>
            <person name="Pearson M."/>
            <person name="Poulain J."/>
            <person name="Poussereau N."/>
            <person name="Quesneville H."/>
            <person name="Rascle C."/>
            <person name="Schumacher J."/>
            <person name="Segurens B."/>
            <person name="Sexton A."/>
            <person name="Silva E."/>
            <person name="Sirven C."/>
            <person name="Soanes D.M."/>
            <person name="Talbot N.J."/>
            <person name="Templeton M."/>
            <person name="Yandava C."/>
            <person name="Yarden O."/>
            <person name="Zeng Q."/>
            <person name="Rollins J.A."/>
            <person name="Lebrun M.H."/>
            <person name="Dickman M."/>
        </authorList>
    </citation>
    <scope>NUCLEOTIDE SEQUENCE [LARGE SCALE GENOMIC DNA]</scope>
    <source>
        <strain evidence="9">T4</strain>
    </source>
</reference>
<evidence type="ECO:0000256" key="2">
    <source>
        <dbReference type="ARBA" id="ARBA00022723"/>
    </source>
</evidence>
<dbReference type="GO" id="GO:0016705">
    <property type="term" value="F:oxidoreductase activity, acting on paired donors, with incorporation or reduction of molecular oxygen"/>
    <property type="evidence" value="ECO:0007669"/>
    <property type="project" value="InterPro"/>
</dbReference>
<evidence type="ECO:0000313" key="9">
    <source>
        <dbReference type="Proteomes" id="UP000008177"/>
    </source>
</evidence>
<organism evidence="8 9">
    <name type="scientific">Botryotinia fuckeliana (strain T4)</name>
    <name type="common">Noble rot fungus</name>
    <name type="synonym">Botrytis cinerea</name>
    <dbReference type="NCBI Taxonomy" id="999810"/>
    <lineage>
        <taxon>Eukaryota</taxon>
        <taxon>Fungi</taxon>
        <taxon>Dikarya</taxon>
        <taxon>Ascomycota</taxon>
        <taxon>Pezizomycotina</taxon>
        <taxon>Leotiomycetes</taxon>
        <taxon>Helotiales</taxon>
        <taxon>Sclerotiniaceae</taxon>
        <taxon>Botrytis</taxon>
    </lineage>
</organism>
<evidence type="ECO:0000256" key="5">
    <source>
        <dbReference type="PIRSR" id="PIRSR602401-1"/>
    </source>
</evidence>
<comment type="cofactor">
    <cofactor evidence="1 5">
        <name>heme</name>
        <dbReference type="ChEBI" id="CHEBI:30413"/>
    </cofactor>
</comment>
<protein>
    <submittedName>
        <fullName evidence="8">Similar to cytochrome P450</fullName>
    </submittedName>
</protein>
<sequence>MAPGMSFLQVILSSICIFGLYYICYYFTSPLKSIPGPFLAKFTNLWRLIDVYGGRPELTHQLLHQKYGQAVRIGPNVVSLSDPKLIPKIYSLKGEFLKSDFYTVNDTKVGNAIIKNAFSTQSNEVHAQMLRPIQKFYNMGSVLSLEKSVDDTITAFFKRLNELFVDGSSAGTVCKMEDWMMYFSWDVISQITFSRPMRFMETASDHTGFIHVAEQALDYFGVVGQIPTLDQWLGKNPITPIGPPTFDKAAIWCAEQSIARQQGIDGKSTDSKDMLDGFIELKKTNPELMDDNAIVGSLLLNVLAGADTSAIVLRSIIYYTIKAPRVHNKLIRELNSANLSIPVTYKEASKLPYLEAVIREASRVHAGVGLLLERIVPASGLTLSDGTFLPPGTIVGINPWVTNQNKTVYGEDASSFVPERWLRYGDLETEAEYQSRLSTMRQTDLSFGAGNRICLGKNISTLTIYKLIASLFLTYDKISLVDPKKEWQLQNSWFVRQTGIDVKIEKRKSSNLQIKKKVGGSAGV</sequence>
<keyword evidence="6" id="KW-0503">Monooxygenase</keyword>
<keyword evidence="3 5" id="KW-0408">Iron</keyword>
<dbReference type="InterPro" id="IPR002401">
    <property type="entry name" value="Cyt_P450_E_grp-I"/>
</dbReference>
<proteinExistence type="inferred from homology"/>
<evidence type="ECO:0000256" key="7">
    <source>
        <dbReference type="SAM" id="Phobius"/>
    </source>
</evidence>
<dbReference type="InterPro" id="IPR036396">
    <property type="entry name" value="Cyt_P450_sf"/>
</dbReference>
<evidence type="ECO:0000256" key="6">
    <source>
        <dbReference type="RuleBase" id="RU000461"/>
    </source>
</evidence>
<evidence type="ECO:0000256" key="4">
    <source>
        <dbReference type="ARBA" id="ARBA00023026"/>
    </source>
</evidence>
<dbReference type="InterPro" id="IPR050121">
    <property type="entry name" value="Cytochrome_P450_monoxygenase"/>
</dbReference>
<keyword evidence="7" id="KW-0812">Transmembrane</keyword>
<dbReference type="GO" id="GO:0020037">
    <property type="term" value="F:heme binding"/>
    <property type="evidence" value="ECO:0007669"/>
    <property type="project" value="InterPro"/>
</dbReference>
<dbReference type="Pfam" id="PF00067">
    <property type="entry name" value="p450"/>
    <property type="match status" value="1"/>
</dbReference>
<dbReference type="InParanoid" id="G2YS56"/>
<dbReference type="PRINTS" id="PR00385">
    <property type="entry name" value="P450"/>
</dbReference>
<feature type="transmembrane region" description="Helical" evidence="7">
    <location>
        <begin position="7"/>
        <end position="28"/>
    </location>
</feature>
<feature type="binding site" description="axial binding residue" evidence="5">
    <location>
        <position position="454"/>
    </location>
    <ligand>
        <name>heme</name>
        <dbReference type="ChEBI" id="CHEBI:30413"/>
    </ligand>
    <ligandPart>
        <name>Fe</name>
        <dbReference type="ChEBI" id="CHEBI:18248"/>
    </ligandPart>
</feature>
<keyword evidence="5 6" id="KW-0349">Heme</keyword>
<keyword evidence="2 5" id="KW-0479">Metal-binding</keyword>
<dbReference type="EMBL" id="FQ790351">
    <property type="protein sequence ID" value="CCD54454.1"/>
    <property type="molecule type" value="Genomic_DNA"/>
</dbReference>
<dbReference type="PANTHER" id="PTHR24305:SF180">
    <property type="entry name" value="P450, PUTATIVE (EUROFUNG)-RELATED"/>
    <property type="match status" value="1"/>
</dbReference>
<dbReference type="InterPro" id="IPR017972">
    <property type="entry name" value="Cyt_P450_CS"/>
</dbReference>
<dbReference type="InterPro" id="IPR001128">
    <property type="entry name" value="Cyt_P450"/>
</dbReference>
<dbReference type="Proteomes" id="UP000008177">
    <property type="component" value="Unplaced contigs"/>
</dbReference>
<dbReference type="GO" id="GO:0005506">
    <property type="term" value="F:iron ion binding"/>
    <property type="evidence" value="ECO:0007669"/>
    <property type="project" value="InterPro"/>
</dbReference>
<dbReference type="AlphaFoldDB" id="G2YS56"/>
<dbReference type="SUPFAM" id="SSF48264">
    <property type="entry name" value="Cytochrome P450"/>
    <property type="match status" value="1"/>
</dbReference>
<dbReference type="Gene3D" id="1.10.630.10">
    <property type="entry name" value="Cytochrome P450"/>
    <property type="match status" value="1"/>
</dbReference>
<dbReference type="OrthoDB" id="3934656at2759"/>
<dbReference type="HOGENOM" id="CLU_001570_14_0_1"/>
<dbReference type="GO" id="GO:0004497">
    <property type="term" value="F:monooxygenase activity"/>
    <property type="evidence" value="ECO:0007669"/>
    <property type="project" value="UniProtKB-KW"/>
</dbReference>
<dbReference type="PRINTS" id="PR00463">
    <property type="entry name" value="EP450I"/>
</dbReference>
<dbReference type="PANTHER" id="PTHR24305">
    <property type="entry name" value="CYTOCHROME P450"/>
    <property type="match status" value="1"/>
</dbReference>
<gene>
    <name evidence="8" type="ORF">BofuT4_P125020.1</name>
</gene>
<evidence type="ECO:0000256" key="1">
    <source>
        <dbReference type="ARBA" id="ARBA00001971"/>
    </source>
</evidence>
<evidence type="ECO:0000256" key="3">
    <source>
        <dbReference type="ARBA" id="ARBA00023004"/>
    </source>
</evidence>
<dbReference type="PROSITE" id="PS00086">
    <property type="entry name" value="CYTOCHROME_P450"/>
    <property type="match status" value="1"/>
</dbReference>
<dbReference type="STRING" id="999810.G2YS56"/>
<evidence type="ECO:0000313" key="8">
    <source>
        <dbReference type="EMBL" id="CCD54454.1"/>
    </source>
</evidence>
<dbReference type="CDD" id="cd11060">
    <property type="entry name" value="CYP57A1-like"/>
    <property type="match status" value="1"/>
</dbReference>
<accession>G2YS56</accession>